<dbReference type="GO" id="GO:0015035">
    <property type="term" value="F:protein-disulfide reductase activity"/>
    <property type="evidence" value="ECO:0007669"/>
    <property type="project" value="InterPro"/>
</dbReference>
<dbReference type="GO" id="GO:0005886">
    <property type="term" value="C:plasma membrane"/>
    <property type="evidence" value="ECO:0007669"/>
    <property type="project" value="UniProtKB-SubCell"/>
</dbReference>
<dbReference type="InterPro" id="IPR024199">
    <property type="entry name" value="Uncharacterised_DsbB"/>
</dbReference>
<dbReference type="InterPro" id="IPR003752">
    <property type="entry name" value="DiS_bond_form_DsbB/BdbC"/>
</dbReference>
<dbReference type="PIRSF" id="PIRSF033913">
    <property type="entry name" value="S-S_format_DsbB"/>
    <property type="match status" value="1"/>
</dbReference>
<keyword evidence="2" id="KW-1003">Cell membrane</keyword>
<evidence type="ECO:0000256" key="5">
    <source>
        <dbReference type="ARBA" id="ARBA00023136"/>
    </source>
</evidence>
<accession>A0A2V4MYG2</accession>
<name>A0A2V4MYG2_9RHOB</name>
<dbReference type="GO" id="GO:0006457">
    <property type="term" value="P:protein folding"/>
    <property type="evidence" value="ECO:0007669"/>
    <property type="project" value="InterPro"/>
</dbReference>
<dbReference type="AlphaFoldDB" id="A0A2V4MYG2"/>
<evidence type="ECO:0000256" key="2">
    <source>
        <dbReference type="ARBA" id="ARBA00022475"/>
    </source>
</evidence>
<comment type="subcellular location">
    <subcellularLocation>
        <location evidence="1">Cell membrane</location>
        <topology evidence="1">Multi-pass membrane protein</topology>
    </subcellularLocation>
</comment>
<dbReference type="PANTHER" id="PTHR36570:SF3">
    <property type="entry name" value="DISULFIDE BOND FORMATION PROTEIN B"/>
    <property type="match status" value="1"/>
</dbReference>
<dbReference type="SUPFAM" id="SSF158442">
    <property type="entry name" value="DsbB-like"/>
    <property type="match status" value="1"/>
</dbReference>
<dbReference type="Pfam" id="PF02600">
    <property type="entry name" value="DsbB"/>
    <property type="match status" value="1"/>
</dbReference>
<evidence type="ECO:0000256" key="6">
    <source>
        <dbReference type="SAM" id="Phobius"/>
    </source>
</evidence>
<sequence>MLSLNRKQLIILAAGGSALLMVAALGFQYIGGMAPCKLCIWQRYPHIAAIAIGAFAMMIPGRALPALGALAALGTAAVGLYHTGVERAWWEGPSTCTSSGAAGKSASELFDQIMAAPLVRCDEVPWEMFGLSMASWNMLAALGLAAIWGMAVKASR</sequence>
<feature type="transmembrane region" description="Helical" evidence="6">
    <location>
        <begin position="134"/>
        <end position="152"/>
    </location>
</feature>
<gene>
    <name evidence="7" type="ORF">DI396_00415</name>
</gene>
<evidence type="ECO:0000256" key="1">
    <source>
        <dbReference type="ARBA" id="ARBA00004651"/>
    </source>
</evidence>
<reference evidence="7 8" key="1">
    <citation type="submission" date="2018-05" db="EMBL/GenBank/DDBJ databases">
        <title>Oceanovita maritima gen. nov., sp. nov., a marine bacterium in the family Rhodobacteraceae isolated from surface seawater of Lundu port Xiamen, China.</title>
        <authorList>
            <person name="Hetharua B.H."/>
            <person name="Min D."/>
            <person name="Liao H."/>
            <person name="Tian Y."/>
        </authorList>
    </citation>
    <scope>NUCLEOTIDE SEQUENCE [LARGE SCALE GENOMIC DNA]</scope>
    <source>
        <strain evidence="7 8">FSX-11</strain>
    </source>
</reference>
<dbReference type="Proteomes" id="UP000248012">
    <property type="component" value="Unassembled WGS sequence"/>
</dbReference>
<dbReference type="InterPro" id="IPR050183">
    <property type="entry name" value="DsbB"/>
</dbReference>
<dbReference type="Gene3D" id="1.20.1550.10">
    <property type="entry name" value="DsbB-like"/>
    <property type="match status" value="1"/>
</dbReference>
<dbReference type="RefSeq" id="WP_110794205.1">
    <property type="nucleotide sequence ID" value="NZ_KZ826481.1"/>
</dbReference>
<keyword evidence="3 6" id="KW-0812">Transmembrane</keyword>
<comment type="caution">
    <text evidence="7">The sequence shown here is derived from an EMBL/GenBank/DDBJ whole genome shotgun (WGS) entry which is preliminary data.</text>
</comment>
<evidence type="ECO:0000256" key="4">
    <source>
        <dbReference type="ARBA" id="ARBA00022989"/>
    </source>
</evidence>
<evidence type="ECO:0000256" key="3">
    <source>
        <dbReference type="ARBA" id="ARBA00022692"/>
    </source>
</evidence>
<proteinExistence type="predicted"/>
<keyword evidence="5 6" id="KW-0472">Membrane</keyword>
<evidence type="ECO:0000313" key="8">
    <source>
        <dbReference type="Proteomes" id="UP000248012"/>
    </source>
</evidence>
<keyword evidence="4 6" id="KW-1133">Transmembrane helix</keyword>
<organism evidence="7 8">
    <name type="scientific">Litorivita pollutaquae</name>
    <dbReference type="NCBI Taxonomy" id="2200892"/>
    <lineage>
        <taxon>Bacteria</taxon>
        <taxon>Pseudomonadati</taxon>
        <taxon>Pseudomonadota</taxon>
        <taxon>Alphaproteobacteria</taxon>
        <taxon>Rhodobacterales</taxon>
        <taxon>Paracoccaceae</taxon>
        <taxon>Litorivita</taxon>
    </lineage>
</organism>
<feature type="transmembrane region" description="Helical" evidence="6">
    <location>
        <begin position="9"/>
        <end position="31"/>
    </location>
</feature>
<feature type="transmembrane region" description="Helical" evidence="6">
    <location>
        <begin position="43"/>
        <end position="59"/>
    </location>
</feature>
<evidence type="ECO:0000313" key="7">
    <source>
        <dbReference type="EMBL" id="PYC49368.1"/>
    </source>
</evidence>
<keyword evidence="8" id="KW-1185">Reference proteome</keyword>
<dbReference type="InterPro" id="IPR023380">
    <property type="entry name" value="DsbB-like_sf"/>
</dbReference>
<dbReference type="PANTHER" id="PTHR36570">
    <property type="entry name" value="DISULFIDE BOND FORMATION PROTEIN B"/>
    <property type="match status" value="1"/>
</dbReference>
<dbReference type="OrthoDB" id="9808637at2"/>
<dbReference type="EMBL" id="QFVT01000001">
    <property type="protein sequence ID" value="PYC49368.1"/>
    <property type="molecule type" value="Genomic_DNA"/>
</dbReference>
<protein>
    <submittedName>
        <fullName evidence="7">Disulfide bond formation protein B</fullName>
    </submittedName>
</protein>